<sequence>MIEHPTRVILAASLAGALAITACGTPQAPAANGNASTSGDPAVSDDQRYTATGTVLENESHGPQLCGVVATSYPPQCGGLDIVGWDWDEVESQAQGDVQWGEYTVVGTWDGERLHLTEPPSPPEPPAEPTPGEPADESTTPCEEPDGGWQDVDPDKAGPEDQQRAITRARTASEFAGAWLDPLGPPRKAVLNVSFTGDLAAKREWIREVWGGPLCVSKAERSYERLEEVQREIKDVPGFISGGIDEPGNVVRLEVYVATDELRDELADQYGPGTVELTGFLQPVD</sequence>
<evidence type="ECO:0000313" key="4">
    <source>
        <dbReference type="Proteomes" id="UP001596337"/>
    </source>
</evidence>
<gene>
    <name evidence="3" type="ORF">ACFQGD_05765</name>
</gene>
<evidence type="ECO:0000256" key="1">
    <source>
        <dbReference type="SAM" id="MobiDB-lite"/>
    </source>
</evidence>
<protein>
    <submittedName>
        <fullName evidence="3">Uncharacterized protein</fullName>
    </submittedName>
</protein>
<keyword evidence="4" id="KW-1185">Reference proteome</keyword>
<dbReference type="PROSITE" id="PS51257">
    <property type="entry name" value="PROKAR_LIPOPROTEIN"/>
    <property type="match status" value="1"/>
</dbReference>
<accession>A0ABW2BVU0</accession>
<proteinExistence type="predicted"/>
<evidence type="ECO:0000256" key="2">
    <source>
        <dbReference type="SAM" id="SignalP"/>
    </source>
</evidence>
<organism evidence="3 4">
    <name type="scientific">Haloechinothrix salitolerans</name>
    <dbReference type="NCBI Taxonomy" id="926830"/>
    <lineage>
        <taxon>Bacteria</taxon>
        <taxon>Bacillati</taxon>
        <taxon>Actinomycetota</taxon>
        <taxon>Actinomycetes</taxon>
        <taxon>Pseudonocardiales</taxon>
        <taxon>Pseudonocardiaceae</taxon>
        <taxon>Haloechinothrix</taxon>
    </lineage>
</organism>
<dbReference type="EMBL" id="JBHSXX010000001">
    <property type="protein sequence ID" value="MFC6866648.1"/>
    <property type="molecule type" value="Genomic_DNA"/>
</dbReference>
<dbReference type="RefSeq" id="WP_345395984.1">
    <property type="nucleotide sequence ID" value="NZ_BAABLA010000024.1"/>
</dbReference>
<feature type="compositionally biased region" description="Basic and acidic residues" evidence="1">
    <location>
        <begin position="153"/>
        <end position="163"/>
    </location>
</feature>
<dbReference type="Proteomes" id="UP001596337">
    <property type="component" value="Unassembled WGS sequence"/>
</dbReference>
<reference evidence="4" key="1">
    <citation type="journal article" date="2019" name="Int. J. Syst. Evol. Microbiol.">
        <title>The Global Catalogue of Microorganisms (GCM) 10K type strain sequencing project: providing services to taxonomists for standard genome sequencing and annotation.</title>
        <authorList>
            <consortium name="The Broad Institute Genomics Platform"/>
            <consortium name="The Broad Institute Genome Sequencing Center for Infectious Disease"/>
            <person name="Wu L."/>
            <person name="Ma J."/>
        </authorList>
    </citation>
    <scope>NUCLEOTIDE SEQUENCE [LARGE SCALE GENOMIC DNA]</scope>
    <source>
        <strain evidence="4">KCTC 32255</strain>
    </source>
</reference>
<feature type="signal peptide" evidence="2">
    <location>
        <begin position="1"/>
        <end position="30"/>
    </location>
</feature>
<name>A0ABW2BVU0_9PSEU</name>
<feature type="region of interest" description="Disordered" evidence="1">
    <location>
        <begin position="113"/>
        <end position="165"/>
    </location>
</feature>
<feature type="compositionally biased region" description="Pro residues" evidence="1">
    <location>
        <begin position="119"/>
        <end position="132"/>
    </location>
</feature>
<evidence type="ECO:0000313" key="3">
    <source>
        <dbReference type="EMBL" id="MFC6866648.1"/>
    </source>
</evidence>
<keyword evidence="2" id="KW-0732">Signal</keyword>
<feature type="chain" id="PRO_5046714480" evidence="2">
    <location>
        <begin position="31"/>
        <end position="285"/>
    </location>
</feature>
<comment type="caution">
    <text evidence="3">The sequence shown here is derived from an EMBL/GenBank/DDBJ whole genome shotgun (WGS) entry which is preliminary data.</text>
</comment>